<name>A0AAW5VI05_9BURK</name>
<protein>
    <submittedName>
        <fullName evidence="1">DUF2958 domain-containing protein</fullName>
    </submittedName>
</protein>
<proteinExistence type="predicted"/>
<evidence type="ECO:0000313" key="1">
    <source>
        <dbReference type="EMBL" id="MCX5563759.1"/>
    </source>
</evidence>
<accession>A0AAW5VI05</accession>
<sequence length="113" mass="12274">MLTDDQLARLRANGLRRAREPDFDPVPVAKAYTPDGRVVWLLAFVHADDPQRVHTLCDAGTGFPALIDIRLDELAAIRGPRGLRVAIDPSFAPSRTLSAYTAMAIAAGGYDED</sequence>
<dbReference type="InterPro" id="IPR021341">
    <property type="entry name" value="DUF2958"/>
</dbReference>
<dbReference type="Proteomes" id="UP001208074">
    <property type="component" value="Unassembled WGS sequence"/>
</dbReference>
<organism evidence="1 2">
    <name type="scientific">Alcaligenes phenolicus</name>
    <dbReference type="NCBI Taxonomy" id="232846"/>
    <lineage>
        <taxon>Bacteria</taxon>
        <taxon>Pseudomonadati</taxon>
        <taxon>Pseudomonadota</taxon>
        <taxon>Betaproteobacteria</taxon>
        <taxon>Burkholderiales</taxon>
        <taxon>Alcaligenaceae</taxon>
        <taxon>Alcaligenes</taxon>
    </lineage>
</organism>
<gene>
    <name evidence="1" type="ORF">OSH02_00095</name>
</gene>
<dbReference type="Pfam" id="PF11171">
    <property type="entry name" value="DUF2958"/>
    <property type="match status" value="1"/>
</dbReference>
<dbReference type="AlphaFoldDB" id="A0AAW5VI05"/>
<comment type="caution">
    <text evidence="1">The sequence shown here is derived from an EMBL/GenBank/DDBJ whole genome shotgun (WGS) entry which is preliminary data.</text>
</comment>
<dbReference type="EMBL" id="JAPKNB010000001">
    <property type="protein sequence ID" value="MCX5563759.1"/>
    <property type="molecule type" value="Genomic_DNA"/>
</dbReference>
<evidence type="ECO:0000313" key="2">
    <source>
        <dbReference type="Proteomes" id="UP001208074"/>
    </source>
</evidence>
<reference evidence="1" key="1">
    <citation type="submission" date="2022-11" db="EMBL/GenBank/DDBJ databases">
        <title>Biodiversity and phylogenetic relationships of bacteria.</title>
        <authorList>
            <person name="Machado R.A.R."/>
            <person name="Bhat A."/>
            <person name="Loulou A."/>
            <person name="Kallel S."/>
        </authorList>
    </citation>
    <scope>NUCLEOTIDE SEQUENCE</scope>
    <source>
        <strain evidence="1">DSM 16503</strain>
    </source>
</reference>